<dbReference type="EMBL" id="CAJVPU010000513">
    <property type="protein sequence ID" value="CAG8452952.1"/>
    <property type="molecule type" value="Genomic_DNA"/>
</dbReference>
<gene>
    <name evidence="1" type="ORF">DHETER_LOCUS925</name>
</gene>
<dbReference type="Proteomes" id="UP000789702">
    <property type="component" value="Unassembled WGS sequence"/>
</dbReference>
<comment type="caution">
    <text evidence="1">The sequence shown here is derived from an EMBL/GenBank/DDBJ whole genome shotgun (WGS) entry which is preliminary data.</text>
</comment>
<name>A0ACA9K594_9GLOM</name>
<accession>A0ACA9K594</accession>
<reference evidence="1" key="1">
    <citation type="submission" date="2021-06" db="EMBL/GenBank/DDBJ databases">
        <authorList>
            <person name="Kallberg Y."/>
            <person name="Tangrot J."/>
            <person name="Rosling A."/>
        </authorList>
    </citation>
    <scope>NUCLEOTIDE SEQUENCE</scope>
    <source>
        <strain evidence="1">IL203A</strain>
    </source>
</reference>
<evidence type="ECO:0000313" key="2">
    <source>
        <dbReference type="Proteomes" id="UP000789702"/>
    </source>
</evidence>
<keyword evidence="2" id="KW-1185">Reference proteome</keyword>
<proteinExistence type="predicted"/>
<evidence type="ECO:0000313" key="1">
    <source>
        <dbReference type="EMBL" id="CAG8452952.1"/>
    </source>
</evidence>
<sequence length="332" mass="38168">MQKLDEKSPNNSLYNQILIDFKPTFPPKITNDDLISKSNAFIIYRRVFNREISEFKHNISLEEISGKASESWRILHASPSIINGSTGQENNMDEESINGDSDSVSDTNFKSFLITRAHSAPITKNYDPLIKDLVISKSKKQSSYPYIIYKKTSIKTARNNGYNSKMTTVHKKNKNKNLSRNEITFESLIKETRKNKGNKDECNTFNDKIETLLEEYNIRKVKFSQSQINNRQLIGRGGSANVYSVDLQGEKWALKSFDLNIKWDVKNFKIFLKEREEMIPGTPQGYANLYMKCWSSDPENRPKLDSILCDLERLSTETAVKFIINASNKSSE</sequence>
<organism evidence="1 2">
    <name type="scientific">Dentiscutata heterogama</name>
    <dbReference type="NCBI Taxonomy" id="1316150"/>
    <lineage>
        <taxon>Eukaryota</taxon>
        <taxon>Fungi</taxon>
        <taxon>Fungi incertae sedis</taxon>
        <taxon>Mucoromycota</taxon>
        <taxon>Glomeromycotina</taxon>
        <taxon>Glomeromycetes</taxon>
        <taxon>Diversisporales</taxon>
        <taxon>Gigasporaceae</taxon>
        <taxon>Dentiscutata</taxon>
    </lineage>
</organism>
<protein>
    <submittedName>
        <fullName evidence="1">6896_t:CDS:1</fullName>
    </submittedName>
</protein>